<evidence type="ECO:0000256" key="3">
    <source>
        <dbReference type="ARBA" id="ARBA00008608"/>
    </source>
</evidence>
<dbReference type="Gene3D" id="3.90.650.10">
    <property type="entry name" value="PurM-like C-terminal domain"/>
    <property type="match status" value="2"/>
</dbReference>
<dbReference type="EMBL" id="FPHR01000029">
    <property type="protein sequence ID" value="SFV77548.1"/>
    <property type="molecule type" value="Genomic_DNA"/>
</dbReference>
<dbReference type="SUPFAM" id="SSF56042">
    <property type="entry name" value="PurM C-terminal domain-like"/>
    <property type="match status" value="2"/>
</dbReference>
<dbReference type="FunFam" id="3.90.650.10:FF:000002">
    <property type="entry name" value="Phosphoribosylformylglycinamidine synthase"/>
    <property type="match status" value="1"/>
</dbReference>
<evidence type="ECO:0000256" key="11">
    <source>
        <dbReference type="ARBA" id="ARBA00022842"/>
    </source>
</evidence>
<evidence type="ECO:0000259" key="20">
    <source>
        <dbReference type="Pfam" id="PF18076"/>
    </source>
</evidence>
<name>A0A1W1DAB0_9ZZZZ</name>
<keyword evidence="11" id="KW-0460">Magnesium</keyword>
<dbReference type="CDD" id="cd01740">
    <property type="entry name" value="GATase1_FGAR_AT"/>
    <property type="match status" value="1"/>
</dbReference>
<evidence type="ECO:0000256" key="14">
    <source>
        <dbReference type="ARBA" id="ARBA00032632"/>
    </source>
</evidence>
<evidence type="ECO:0000313" key="22">
    <source>
        <dbReference type="EMBL" id="SFV77548.1"/>
    </source>
</evidence>
<evidence type="ECO:0000256" key="13">
    <source>
        <dbReference type="ARBA" id="ARBA00029823"/>
    </source>
</evidence>
<keyword evidence="7" id="KW-0479">Metal-binding</keyword>
<gene>
    <name evidence="22" type="ORF">MNB_SUP05-4-719</name>
</gene>
<dbReference type="CDD" id="cd02204">
    <property type="entry name" value="PurL_repeat2"/>
    <property type="match status" value="1"/>
</dbReference>
<dbReference type="Pfam" id="PF18072">
    <property type="entry name" value="FGAR-AT_linker"/>
    <property type="match status" value="1"/>
</dbReference>
<comment type="catalytic activity">
    <reaction evidence="15">
        <text>N(2)-formyl-N(1)-(5-phospho-beta-D-ribosyl)glycinamide + L-glutamine + ATP + H2O = 2-formamido-N(1)-(5-O-phospho-beta-D-ribosyl)acetamidine + L-glutamate + ADP + phosphate + H(+)</text>
        <dbReference type="Rhea" id="RHEA:17129"/>
        <dbReference type="ChEBI" id="CHEBI:15377"/>
        <dbReference type="ChEBI" id="CHEBI:15378"/>
        <dbReference type="ChEBI" id="CHEBI:29985"/>
        <dbReference type="ChEBI" id="CHEBI:30616"/>
        <dbReference type="ChEBI" id="CHEBI:43474"/>
        <dbReference type="ChEBI" id="CHEBI:58359"/>
        <dbReference type="ChEBI" id="CHEBI:147286"/>
        <dbReference type="ChEBI" id="CHEBI:147287"/>
        <dbReference type="ChEBI" id="CHEBI:456216"/>
        <dbReference type="EC" id="6.3.5.3"/>
    </reaction>
</comment>
<evidence type="ECO:0000256" key="16">
    <source>
        <dbReference type="ARBA" id="ARBA00057317"/>
    </source>
</evidence>
<dbReference type="GO" id="GO:0016740">
    <property type="term" value="F:transferase activity"/>
    <property type="evidence" value="ECO:0007669"/>
    <property type="project" value="UniProtKB-KW"/>
</dbReference>
<protein>
    <recommendedName>
        <fullName evidence="4">phosphoribosylformylglycinamidine synthase</fullName>
        <ecNumber evidence="4">6.3.5.3</ecNumber>
    </recommendedName>
    <alternativeName>
        <fullName evidence="14">Formylglycinamide ribonucleotide amidotransferase</fullName>
    </alternativeName>
    <alternativeName>
        <fullName evidence="13">Formylglycinamide ribotide amidotransferase</fullName>
    </alternativeName>
</protein>
<organism evidence="22">
    <name type="scientific">hydrothermal vent metagenome</name>
    <dbReference type="NCBI Taxonomy" id="652676"/>
    <lineage>
        <taxon>unclassified sequences</taxon>
        <taxon>metagenomes</taxon>
        <taxon>ecological metagenomes</taxon>
    </lineage>
</organism>
<keyword evidence="9" id="KW-0658">Purine biosynthesis</keyword>
<evidence type="ECO:0000259" key="21">
    <source>
        <dbReference type="Pfam" id="PF22689"/>
    </source>
</evidence>
<dbReference type="Gene3D" id="3.40.50.880">
    <property type="match status" value="1"/>
</dbReference>
<dbReference type="InterPro" id="IPR055181">
    <property type="entry name" value="FGAR-AT_PurM_N-like"/>
</dbReference>
<dbReference type="PANTHER" id="PTHR10099">
    <property type="entry name" value="PHOSPHORIBOSYLFORMYLGLYCINAMIDINE SYNTHASE"/>
    <property type="match status" value="1"/>
</dbReference>
<dbReference type="NCBIfam" id="TIGR01735">
    <property type="entry name" value="FGAM_synt"/>
    <property type="match status" value="1"/>
</dbReference>
<evidence type="ECO:0000256" key="15">
    <source>
        <dbReference type="ARBA" id="ARBA00052585"/>
    </source>
</evidence>
<dbReference type="Gene3D" id="1.10.8.750">
    <property type="entry name" value="Phosphoribosylformylglycinamidine synthase, linker domain"/>
    <property type="match status" value="1"/>
</dbReference>
<evidence type="ECO:0000256" key="4">
    <source>
        <dbReference type="ARBA" id="ARBA00012747"/>
    </source>
</evidence>
<keyword evidence="12 22" id="KW-0315">Glutamine amidotransferase</keyword>
<dbReference type="SUPFAM" id="SSF52317">
    <property type="entry name" value="Class I glutamine amidotransferase-like"/>
    <property type="match status" value="1"/>
</dbReference>
<dbReference type="FunFam" id="3.30.1330.10:FF:000005">
    <property type="entry name" value="Phosphoribosylformylglycinamidine synthase"/>
    <property type="match status" value="1"/>
</dbReference>
<dbReference type="Pfam" id="PF02769">
    <property type="entry name" value="AIRS_C"/>
    <property type="match status" value="2"/>
</dbReference>
<evidence type="ECO:0000256" key="2">
    <source>
        <dbReference type="ARBA" id="ARBA00004920"/>
    </source>
</evidence>
<dbReference type="SUPFAM" id="SSF109736">
    <property type="entry name" value="FGAM synthase PurL, linker domain"/>
    <property type="match status" value="1"/>
</dbReference>
<dbReference type="InterPro" id="IPR010918">
    <property type="entry name" value="PurM-like_C_dom"/>
</dbReference>
<dbReference type="PANTHER" id="PTHR10099:SF1">
    <property type="entry name" value="PHOSPHORIBOSYLFORMYLGLYCINAMIDINE SYNTHASE"/>
    <property type="match status" value="1"/>
</dbReference>
<evidence type="ECO:0000256" key="9">
    <source>
        <dbReference type="ARBA" id="ARBA00022755"/>
    </source>
</evidence>
<feature type="region of interest" description="Disordered" evidence="17">
    <location>
        <begin position="294"/>
        <end position="322"/>
    </location>
</feature>
<comment type="similarity">
    <text evidence="3">In the N-terminal section; belongs to the FGAMS family.</text>
</comment>
<evidence type="ECO:0000256" key="8">
    <source>
        <dbReference type="ARBA" id="ARBA00022741"/>
    </source>
</evidence>
<dbReference type="UniPathway" id="UPA00074">
    <property type="reaction ID" value="UER00128"/>
</dbReference>
<evidence type="ECO:0000256" key="7">
    <source>
        <dbReference type="ARBA" id="ARBA00022723"/>
    </source>
</evidence>
<keyword evidence="5" id="KW-0963">Cytoplasm</keyword>
<evidence type="ECO:0000259" key="19">
    <source>
        <dbReference type="Pfam" id="PF18072"/>
    </source>
</evidence>
<evidence type="ECO:0000259" key="18">
    <source>
        <dbReference type="Pfam" id="PF02769"/>
    </source>
</evidence>
<reference evidence="22" key="1">
    <citation type="submission" date="2016-10" db="EMBL/GenBank/DDBJ databases">
        <authorList>
            <person name="de Groot N.N."/>
        </authorList>
    </citation>
    <scope>NUCLEOTIDE SEQUENCE</scope>
</reference>
<evidence type="ECO:0000256" key="10">
    <source>
        <dbReference type="ARBA" id="ARBA00022840"/>
    </source>
</evidence>
<dbReference type="Pfam" id="PF13507">
    <property type="entry name" value="GATase_5"/>
    <property type="match status" value="1"/>
</dbReference>
<dbReference type="InterPro" id="IPR036676">
    <property type="entry name" value="PurM-like_C_sf"/>
</dbReference>
<evidence type="ECO:0000256" key="5">
    <source>
        <dbReference type="ARBA" id="ARBA00022490"/>
    </source>
</evidence>
<keyword evidence="10" id="KW-0067">ATP-binding</keyword>
<comment type="pathway">
    <text evidence="2">Purine metabolism; IMP biosynthesis via de novo pathway; 5-amino-1-(5-phospho-D-ribosyl)imidazole from N(2)-formyl-N(1)-(5-phospho-D-ribosyl)glycinamide: step 1/2.</text>
</comment>
<dbReference type="PROSITE" id="PS51273">
    <property type="entry name" value="GATASE_TYPE_1"/>
    <property type="match status" value="1"/>
</dbReference>
<evidence type="ECO:0000256" key="6">
    <source>
        <dbReference type="ARBA" id="ARBA00022598"/>
    </source>
</evidence>
<dbReference type="NCBIfam" id="NF003672">
    <property type="entry name" value="PRK05297.1"/>
    <property type="match status" value="1"/>
</dbReference>
<feature type="domain" description="Phosphoribosylformylglycinamidine synthase linker" evidence="19">
    <location>
        <begin position="167"/>
        <end position="216"/>
    </location>
</feature>
<dbReference type="FunFam" id="3.40.50.880:FF:000008">
    <property type="entry name" value="Phosphoribosylformylglycinamidine synthase"/>
    <property type="match status" value="1"/>
</dbReference>
<dbReference type="FunFam" id="1.10.8.750:FF:000002">
    <property type="entry name" value="Phosphoribosylformylglycinamidine synthase"/>
    <property type="match status" value="1"/>
</dbReference>
<feature type="domain" description="FGAR-AT PurM N-terminal-like" evidence="21">
    <location>
        <begin position="640"/>
        <end position="798"/>
    </location>
</feature>
<dbReference type="InterPro" id="IPR041609">
    <property type="entry name" value="PurL_linker"/>
</dbReference>
<dbReference type="SMART" id="SM01211">
    <property type="entry name" value="GATase_5"/>
    <property type="match status" value="1"/>
</dbReference>
<keyword evidence="8" id="KW-0547">Nucleotide-binding</keyword>
<dbReference type="EC" id="6.3.5.3" evidence="4"/>
<sequence length="1276" mass="139153">MIHIHQGINALGAFKTKSLQVKLTQAQPGLSLLGAEYIHFTDLNADLDEGKSEQLTQLLSYEEPLNIDDAISSVIIIPRLGTISPWSSKATDIMHLCDITQINRIERAVVYHFDEKIVNHSEVLSCVMDKMTESELADIDNAHAIFDHFEPRPFSSVDILSQGKSALEKTNIELGLALSDGEIDYLVESFIKLERNPTDIELMMFAQANSEHCRHKIFNADWTIDNTEQAKSLFSMIRNTYHKHPEGLLSVYSDNSAVMAGFDGERFYADKDGKYVSSNEHRAILMKVETHNHPTAIAPHPGAATGSGGEIRDEGATGQGSKPKVGLCGFSVSNLKINNATQPWEVEHGKPSQIVSALDIMIEGPIGAAAFNNEFGRPNTLGYFRSYEQQTPDGDVRGYHKPIMLAGGLGHIQEQHIKKGEIPVGSKIIVLGGPAMLIGLGGGAASSIKSGEQSEDLDFASVQRANPEMERRAQEVIDRCANLADDNPIISIHDIGAGGLSNGLPELVNDSGRGGRFELRNIPNDDKQMSPLEVWCNESQERYVLAIAPSSLDLFSDICTRERAPFAVLGESTKEQELVLSDELFSDTPINMPMSVLLGNPPKTSINAITQEINLNALDTSAIKLDDAINRILQLPTVASKNFLITIGDRSVTGMVARDQFIGPWQVPVADCAISISDYVGFKGEIMSLGERTPLALCDANSAARMTIGEALTNMLSGYVEDIHDISLSANWMSASGHPGEDSKLFEAVKAVGMDLCPELGLTVPVGKDSMSMKSSWTDDGVDKSVTSPLSLIITAFSKTPDVRAQKTPLLDTDSDSELLLIDLGFDQNRMGGSCLAQVYNQIGNIAPNLDDSSLFKKFFTVINQLNKANLISAYHDRSDGGVITTILEMAFASHCGLDIETNASIEALFNEELGCVIQVSNANKSKVVAALAEAGLADCTSTIATINDSDTINITSNGKQIYSQSRAELHTLWSSTSYEIAKLRDNPDCAQQEFDNISQTTDGIKTDLSFDIDHSIITPYIKTNVKPKIAILREQGVNGQVEMGAAFDKAQFDAVDVHMSDILSGRISLEEFKGLVACGGFSYGDVLGAGRGWASSILYNARAKDQFETFFNREDSFALGVCNGCQMMSNLRDIVPGSQNWPSFSRNVSEQFEARFSSVKIGKSHSIFLNDMQDSIMPIAIAHGEGKASFSGNSINNIALQYVDHQGNTTQSYPHNPNGSEQGVAGVTNDSGRVTIMMPHPERVFRAVQNSHHSKDWNERSPWMRMFENARAWID</sequence>
<evidence type="ECO:0000256" key="17">
    <source>
        <dbReference type="SAM" id="MobiDB-lite"/>
    </source>
</evidence>
<dbReference type="Pfam" id="PF22689">
    <property type="entry name" value="FGAR-AT_PurM_N-like"/>
    <property type="match status" value="1"/>
</dbReference>
<feature type="domain" description="Phosphoribosylformylglycinamidine synthase N-terminal" evidence="20">
    <location>
        <begin position="36"/>
        <end position="146"/>
    </location>
</feature>
<dbReference type="GO" id="GO:0005737">
    <property type="term" value="C:cytoplasm"/>
    <property type="evidence" value="ECO:0007669"/>
    <property type="project" value="UniProtKB-SubCell"/>
</dbReference>
<dbReference type="AlphaFoldDB" id="A0A1W1DAB0"/>
<dbReference type="GO" id="GO:0005524">
    <property type="term" value="F:ATP binding"/>
    <property type="evidence" value="ECO:0007669"/>
    <property type="project" value="UniProtKB-KW"/>
</dbReference>
<dbReference type="InterPro" id="IPR036604">
    <property type="entry name" value="PurS-like_sf"/>
</dbReference>
<dbReference type="InterPro" id="IPR040707">
    <property type="entry name" value="FGAR-AT_N"/>
</dbReference>
<evidence type="ECO:0000256" key="12">
    <source>
        <dbReference type="ARBA" id="ARBA00022962"/>
    </source>
</evidence>
<dbReference type="GO" id="GO:0004642">
    <property type="term" value="F:phosphoribosylformylglycinamidine synthase activity"/>
    <property type="evidence" value="ECO:0007669"/>
    <property type="project" value="UniProtKB-EC"/>
</dbReference>
<dbReference type="CDD" id="cd02203">
    <property type="entry name" value="PurL_repeat1"/>
    <property type="match status" value="1"/>
</dbReference>
<keyword evidence="22" id="KW-0808">Transferase</keyword>
<dbReference type="InterPro" id="IPR029062">
    <property type="entry name" value="Class_I_gatase-like"/>
</dbReference>
<dbReference type="Gene3D" id="3.30.1330.10">
    <property type="entry name" value="PurM-like, N-terminal domain"/>
    <property type="match status" value="2"/>
</dbReference>
<comment type="function">
    <text evidence="16">Phosphoribosylformylglycinamidine synthase involved in the purines biosynthetic pathway. Catalyzes the ATP-dependent conversion of formylglycinamide ribonucleotide (FGAR) and glutamine to yield formylglycinamidine ribonucleotide (FGAM) and glutamate.</text>
</comment>
<accession>A0A1W1DAB0</accession>
<dbReference type="InterPro" id="IPR036921">
    <property type="entry name" value="PurM-like_N_sf"/>
</dbReference>
<evidence type="ECO:0000256" key="1">
    <source>
        <dbReference type="ARBA" id="ARBA00004496"/>
    </source>
</evidence>
<dbReference type="GO" id="GO:0046872">
    <property type="term" value="F:metal ion binding"/>
    <property type="evidence" value="ECO:0007669"/>
    <property type="project" value="UniProtKB-KW"/>
</dbReference>
<dbReference type="GO" id="GO:0006189">
    <property type="term" value="P:'de novo' IMP biosynthetic process"/>
    <property type="evidence" value="ECO:0007669"/>
    <property type="project" value="UniProtKB-UniPathway"/>
</dbReference>
<dbReference type="SUPFAM" id="SSF55326">
    <property type="entry name" value="PurM N-terminal domain-like"/>
    <property type="match status" value="2"/>
</dbReference>
<proteinExistence type="inferred from homology"/>
<feature type="domain" description="PurM-like C-terminal" evidence="18">
    <location>
        <begin position="424"/>
        <end position="580"/>
    </location>
</feature>
<feature type="domain" description="PurM-like C-terminal" evidence="18">
    <location>
        <begin position="829"/>
        <end position="953"/>
    </location>
</feature>
<comment type="subcellular location">
    <subcellularLocation>
        <location evidence="1">Cytoplasm</location>
    </subcellularLocation>
</comment>
<dbReference type="Pfam" id="PF18076">
    <property type="entry name" value="FGAR-AT_N"/>
    <property type="match status" value="1"/>
</dbReference>
<dbReference type="HAMAP" id="MF_00419">
    <property type="entry name" value="PurL_1"/>
    <property type="match status" value="1"/>
</dbReference>
<keyword evidence="6 22" id="KW-0436">Ligase</keyword>
<dbReference type="FunFam" id="3.30.1330.10:FF:000002">
    <property type="entry name" value="Phosphoribosylformylglycinamidine synthase"/>
    <property type="match status" value="1"/>
</dbReference>
<dbReference type="InterPro" id="IPR010073">
    <property type="entry name" value="PurL_large"/>
</dbReference>
<dbReference type="SUPFAM" id="SSF82697">
    <property type="entry name" value="PurS-like"/>
    <property type="match status" value="1"/>
</dbReference>